<comment type="caution">
    <text evidence="2">The sequence shown here is derived from an EMBL/GenBank/DDBJ whole genome shotgun (WGS) entry which is preliminary data.</text>
</comment>
<evidence type="ECO:0000259" key="1">
    <source>
        <dbReference type="Pfam" id="PF18922"/>
    </source>
</evidence>
<evidence type="ECO:0000313" key="3">
    <source>
        <dbReference type="Proteomes" id="UP001549146"/>
    </source>
</evidence>
<keyword evidence="3" id="KW-1185">Reference proteome</keyword>
<dbReference type="EMBL" id="JBEPMO010000007">
    <property type="protein sequence ID" value="MET3731888.1"/>
    <property type="molecule type" value="Genomic_DNA"/>
</dbReference>
<proteinExistence type="predicted"/>
<sequence length="255" mass="30437">MNSVKIVVPIYKSDLDDFEQKSLQRSVEVLKNFHFSIICPEGLDISKIEPYFQQTNWEIKRLDPLYFKGIEGYNRLMLSEDFYKEFLDVDYILICQTDVYVFRDELTYWCQKNYDYIGAPWIASPQNSWNKMMLKIRNAFNSKKKSDHHFFKVGNGGFSLRKVQTMFRIVTELKPEIEKMLVTRDELKFYQEDVFISLYAPRFFPEMKIPDYKEAVDFCIDRKPHIAFKINGNKLPFACHGFNKPKVKAFWESKI</sequence>
<protein>
    <recommendedName>
        <fullName evidence="1">DUF5672 domain-containing protein</fullName>
    </recommendedName>
</protein>
<name>A0ABV2LTJ9_9FLAO</name>
<dbReference type="RefSeq" id="WP_354508577.1">
    <property type="nucleotide sequence ID" value="NZ_JBEPMO010000007.1"/>
</dbReference>
<dbReference type="InterPro" id="IPR043729">
    <property type="entry name" value="DUF5672"/>
</dbReference>
<evidence type="ECO:0000313" key="2">
    <source>
        <dbReference type="EMBL" id="MET3731888.1"/>
    </source>
</evidence>
<feature type="domain" description="DUF5672" evidence="1">
    <location>
        <begin position="57"/>
        <end position="240"/>
    </location>
</feature>
<reference evidence="2 3" key="1">
    <citation type="submission" date="2024-06" db="EMBL/GenBank/DDBJ databases">
        <title>Genomic Encyclopedia of Type Strains, Phase IV (KMG-IV): sequencing the most valuable type-strain genomes for metagenomic binning, comparative biology and taxonomic classification.</title>
        <authorList>
            <person name="Goeker M."/>
        </authorList>
    </citation>
    <scope>NUCLEOTIDE SEQUENCE [LARGE SCALE GENOMIC DNA]</scope>
    <source>
        <strain evidence="2 3">DSM 29388</strain>
    </source>
</reference>
<dbReference type="Proteomes" id="UP001549146">
    <property type="component" value="Unassembled WGS sequence"/>
</dbReference>
<dbReference type="Pfam" id="PF18922">
    <property type="entry name" value="DUF5672"/>
    <property type="match status" value="1"/>
</dbReference>
<gene>
    <name evidence="2" type="ORF">ABID46_001470</name>
</gene>
<organism evidence="2 3">
    <name type="scientific">Moheibacter stercoris</name>
    <dbReference type="NCBI Taxonomy" id="1628251"/>
    <lineage>
        <taxon>Bacteria</taxon>
        <taxon>Pseudomonadati</taxon>
        <taxon>Bacteroidota</taxon>
        <taxon>Flavobacteriia</taxon>
        <taxon>Flavobacteriales</taxon>
        <taxon>Weeksellaceae</taxon>
        <taxon>Moheibacter</taxon>
    </lineage>
</organism>
<accession>A0ABV2LTJ9</accession>